<keyword evidence="1" id="KW-0812">Transmembrane</keyword>
<feature type="transmembrane region" description="Helical" evidence="1">
    <location>
        <begin position="12"/>
        <end position="31"/>
    </location>
</feature>
<evidence type="ECO:0000313" key="2">
    <source>
        <dbReference type="EMBL" id="CAG7617429.1"/>
    </source>
</evidence>
<keyword evidence="3" id="KW-1185">Reference proteome</keyword>
<feature type="transmembrane region" description="Helical" evidence="1">
    <location>
        <begin position="173"/>
        <end position="191"/>
    </location>
</feature>
<dbReference type="Proteomes" id="UP000730618">
    <property type="component" value="Unassembled WGS sequence"/>
</dbReference>
<reference evidence="2 3" key="1">
    <citation type="submission" date="2021-06" db="EMBL/GenBank/DDBJ databases">
        <authorList>
            <person name="Criscuolo A."/>
        </authorList>
    </citation>
    <scope>NUCLEOTIDE SEQUENCE [LARGE SCALE GENOMIC DNA]</scope>
    <source>
        <strain evidence="3">CIP 111802</strain>
    </source>
</reference>
<dbReference type="EMBL" id="CAJVCE010000001">
    <property type="protein sequence ID" value="CAG7617429.1"/>
    <property type="molecule type" value="Genomic_DNA"/>
</dbReference>
<evidence type="ECO:0000313" key="3">
    <source>
        <dbReference type="Proteomes" id="UP000730618"/>
    </source>
</evidence>
<feature type="transmembrane region" description="Helical" evidence="1">
    <location>
        <begin position="197"/>
        <end position="217"/>
    </location>
</feature>
<evidence type="ECO:0000256" key="1">
    <source>
        <dbReference type="SAM" id="Phobius"/>
    </source>
</evidence>
<accession>A0ABM8VAU8</accession>
<feature type="transmembrane region" description="Helical" evidence="1">
    <location>
        <begin position="114"/>
        <end position="136"/>
    </location>
</feature>
<keyword evidence="1" id="KW-1133">Transmembrane helix</keyword>
<proteinExistence type="predicted"/>
<feature type="transmembrane region" description="Helical" evidence="1">
    <location>
        <begin position="142"/>
        <end position="161"/>
    </location>
</feature>
<comment type="caution">
    <text evidence="2">The sequence shown here is derived from an EMBL/GenBank/DDBJ whole genome shotgun (WGS) entry which is preliminary data.</text>
</comment>
<keyword evidence="1" id="KW-0472">Membrane</keyword>
<feature type="transmembrane region" description="Helical" evidence="1">
    <location>
        <begin position="81"/>
        <end position="102"/>
    </location>
</feature>
<organism evidence="2 3">
    <name type="scientific">Paenibacillus allorhizosphaerae</name>
    <dbReference type="NCBI Taxonomy" id="2849866"/>
    <lineage>
        <taxon>Bacteria</taxon>
        <taxon>Bacillati</taxon>
        <taxon>Bacillota</taxon>
        <taxon>Bacilli</taxon>
        <taxon>Bacillales</taxon>
        <taxon>Paenibacillaceae</taxon>
        <taxon>Paenibacillus</taxon>
    </lineage>
</organism>
<protein>
    <submittedName>
        <fullName evidence="2">Uncharacterized protein</fullName>
    </submittedName>
</protein>
<name>A0ABM8VAU8_9BACL</name>
<dbReference type="RefSeq" id="WP_377516563.1">
    <property type="nucleotide sequence ID" value="NZ_JBHSRV010000001.1"/>
</dbReference>
<sequence>MRRQLQAKGSEYMAKTVVIAWAFCLMLFFAMTDEVRAQQLKSDHVTMGAEHSGHMHPEAANQVQSAGSGRFSMQKAADSPGMLPVSVVSLIVMGLASLMITVKVRMKGASLPPMSGMMAAMSIGMTSSVTIGTTVGLMMAEMLVPTAIAVAFGMAAGYFSGQPYGLLASMDGMLAGLMGGMMGAMLGVMAAGEHPVWTVLFMDLVFLILLIPLYALLKEKNKV</sequence>
<gene>
    <name evidence="2" type="ORF">PAECIP111802_00407</name>
</gene>